<dbReference type="InterPro" id="IPR005186">
    <property type="entry name" value="FlaG"/>
</dbReference>
<keyword evidence="2" id="KW-0969">Cilium</keyword>
<dbReference type="PANTHER" id="PTHR37166">
    <property type="entry name" value="PROTEIN FLAG"/>
    <property type="match status" value="1"/>
</dbReference>
<accession>A0A923KUL1</accession>
<dbReference type="SUPFAM" id="SSF160214">
    <property type="entry name" value="FlaG-like"/>
    <property type="match status" value="1"/>
</dbReference>
<dbReference type="Pfam" id="PF03646">
    <property type="entry name" value="FlaG"/>
    <property type="match status" value="1"/>
</dbReference>
<dbReference type="Proteomes" id="UP000627446">
    <property type="component" value="Unassembled WGS sequence"/>
</dbReference>
<evidence type="ECO:0000313" key="2">
    <source>
        <dbReference type="EMBL" id="MBC3883411.1"/>
    </source>
</evidence>
<comment type="caution">
    <text evidence="2">The sequence shown here is derived from an EMBL/GenBank/DDBJ whole genome shotgun (WGS) entry which is preliminary data.</text>
</comment>
<sequence length="120" mass="12914">MSINQISGGATSIPAVGATVDVRSGNRVNLKTNSEKPSATARSEVEVSDADLKKSVEMINRMMNANNGVNFNIDQGSGRMVVQVVDRETNTVIRQIPSKEVIEISKDLESKAGLLLRDKA</sequence>
<feature type="compositionally biased region" description="Polar residues" evidence="1">
    <location>
        <begin position="27"/>
        <end position="41"/>
    </location>
</feature>
<feature type="region of interest" description="Disordered" evidence="1">
    <location>
        <begin position="27"/>
        <end position="47"/>
    </location>
</feature>
<dbReference type="InterPro" id="IPR035924">
    <property type="entry name" value="FlaG-like_sf"/>
</dbReference>
<dbReference type="Gene3D" id="3.30.160.170">
    <property type="entry name" value="FlaG-like"/>
    <property type="match status" value="1"/>
</dbReference>
<evidence type="ECO:0000256" key="1">
    <source>
        <dbReference type="SAM" id="MobiDB-lite"/>
    </source>
</evidence>
<reference evidence="2" key="1">
    <citation type="submission" date="2020-08" db="EMBL/GenBank/DDBJ databases">
        <title>Novel species isolated from subtropical streams in China.</title>
        <authorList>
            <person name="Lu H."/>
        </authorList>
    </citation>
    <scope>NUCLEOTIDE SEQUENCE</scope>
    <source>
        <strain evidence="2">LX22W</strain>
    </source>
</reference>
<evidence type="ECO:0000313" key="3">
    <source>
        <dbReference type="Proteomes" id="UP000627446"/>
    </source>
</evidence>
<keyword evidence="3" id="KW-1185">Reference proteome</keyword>
<dbReference type="PANTHER" id="PTHR37166:SF1">
    <property type="entry name" value="PROTEIN FLAG"/>
    <property type="match status" value="1"/>
</dbReference>
<protein>
    <submittedName>
        <fullName evidence="2">Flagellar protein FlaG</fullName>
    </submittedName>
</protein>
<dbReference type="EMBL" id="JACOFZ010000015">
    <property type="protein sequence ID" value="MBC3883411.1"/>
    <property type="molecule type" value="Genomic_DNA"/>
</dbReference>
<keyword evidence="2" id="KW-0282">Flagellum</keyword>
<dbReference type="AlphaFoldDB" id="A0A923KUL1"/>
<keyword evidence="2" id="KW-0966">Cell projection</keyword>
<gene>
    <name evidence="2" type="ORF">H8K36_18625</name>
</gene>
<name>A0A923KUL1_9BURK</name>
<proteinExistence type="predicted"/>
<organism evidence="2 3">
    <name type="scientific">Undibacterium nitidum</name>
    <dbReference type="NCBI Taxonomy" id="2762298"/>
    <lineage>
        <taxon>Bacteria</taxon>
        <taxon>Pseudomonadati</taxon>
        <taxon>Pseudomonadota</taxon>
        <taxon>Betaproteobacteria</taxon>
        <taxon>Burkholderiales</taxon>
        <taxon>Oxalobacteraceae</taxon>
        <taxon>Undibacterium</taxon>
    </lineage>
</organism>
<dbReference type="RefSeq" id="WP_186918033.1">
    <property type="nucleotide sequence ID" value="NZ_JACOFZ010000015.1"/>
</dbReference>